<comment type="caution">
    <text evidence="2">The sequence shown here is derived from an EMBL/GenBank/DDBJ whole genome shotgun (WGS) entry which is preliminary data.</text>
</comment>
<keyword evidence="3" id="KW-1185">Reference proteome</keyword>
<organism evidence="2 3">
    <name type="scientific">Salix koriyanagi</name>
    <dbReference type="NCBI Taxonomy" id="2511006"/>
    <lineage>
        <taxon>Eukaryota</taxon>
        <taxon>Viridiplantae</taxon>
        <taxon>Streptophyta</taxon>
        <taxon>Embryophyta</taxon>
        <taxon>Tracheophyta</taxon>
        <taxon>Spermatophyta</taxon>
        <taxon>Magnoliopsida</taxon>
        <taxon>eudicotyledons</taxon>
        <taxon>Gunneridae</taxon>
        <taxon>Pentapetalae</taxon>
        <taxon>rosids</taxon>
        <taxon>fabids</taxon>
        <taxon>Malpighiales</taxon>
        <taxon>Salicaceae</taxon>
        <taxon>Saliceae</taxon>
        <taxon>Salix</taxon>
    </lineage>
</organism>
<evidence type="ECO:0000313" key="2">
    <source>
        <dbReference type="EMBL" id="KAJ6702054.1"/>
    </source>
</evidence>
<sequence>MGWAQFQPDSELTSLWKRQEEEEEEEDLVFFVLFFFLGSKLKVLILNSLVHTLLYKTAPAFFPTSISKQFL</sequence>
<reference evidence="2" key="2">
    <citation type="journal article" date="2023" name="Int. J. Mol. Sci.">
        <title>De Novo Assembly and Annotation of 11 Diverse Shrub Willow (Salix) Genomes Reveals Novel Gene Organization in Sex-Linked Regions.</title>
        <authorList>
            <person name="Hyden B."/>
            <person name="Feng K."/>
            <person name="Yates T.B."/>
            <person name="Jawdy S."/>
            <person name="Cereghino C."/>
            <person name="Smart L.B."/>
            <person name="Muchero W."/>
        </authorList>
    </citation>
    <scope>NUCLEOTIDE SEQUENCE</scope>
    <source>
        <tissue evidence="2">Shoot tip</tissue>
    </source>
</reference>
<dbReference type="Proteomes" id="UP001151752">
    <property type="component" value="Chromosome 1"/>
</dbReference>
<keyword evidence="1" id="KW-0812">Transmembrane</keyword>
<dbReference type="AlphaFoldDB" id="A0A9Q0Q8Q2"/>
<feature type="non-terminal residue" evidence="2">
    <location>
        <position position="71"/>
    </location>
</feature>
<keyword evidence="1" id="KW-1133">Transmembrane helix</keyword>
<evidence type="ECO:0000256" key="1">
    <source>
        <dbReference type="SAM" id="Phobius"/>
    </source>
</evidence>
<evidence type="ECO:0000313" key="3">
    <source>
        <dbReference type="Proteomes" id="UP001151752"/>
    </source>
</evidence>
<dbReference type="EMBL" id="JAPFFM010000016">
    <property type="protein sequence ID" value="KAJ6702054.1"/>
    <property type="molecule type" value="Genomic_DNA"/>
</dbReference>
<keyword evidence="1" id="KW-0472">Membrane</keyword>
<name>A0A9Q0Q8Q2_9ROSI</name>
<gene>
    <name evidence="2" type="ORF">OIU74_013252</name>
</gene>
<protein>
    <submittedName>
        <fullName evidence="2">Uncharacterized protein</fullName>
    </submittedName>
</protein>
<feature type="transmembrane region" description="Helical" evidence="1">
    <location>
        <begin position="28"/>
        <end position="50"/>
    </location>
</feature>
<reference evidence="2" key="1">
    <citation type="submission" date="2022-11" db="EMBL/GenBank/DDBJ databases">
        <authorList>
            <person name="Hyden B.L."/>
            <person name="Feng K."/>
            <person name="Yates T."/>
            <person name="Jawdy S."/>
            <person name="Smart L.B."/>
            <person name="Muchero W."/>
        </authorList>
    </citation>
    <scope>NUCLEOTIDE SEQUENCE</scope>
    <source>
        <tissue evidence="2">Shoot tip</tissue>
    </source>
</reference>
<accession>A0A9Q0Q8Q2</accession>
<proteinExistence type="predicted"/>